<name>A0AA41Q3B5_9ACTN</name>
<evidence type="ECO:0000256" key="1">
    <source>
        <dbReference type="SAM" id="Phobius"/>
    </source>
</evidence>
<sequence>MVLHRRTLADARPAGILLPAQAGFAPVLVSTAEHAFAALFVAAGIAASCVAVLLVRGKADRHVVRMAIGPEDAYLGSWEPQFLRWDDATEANVFRYDDSRRDSGRHANYGVALRLFGSACGGFSVVDGASAHDAADLAAAVGEFAPQLAVADGRGEWVDRSDYL</sequence>
<proteinExistence type="predicted"/>
<comment type="caution">
    <text evidence="2">The sequence shown here is derived from an EMBL/GenBank/DDBJ whole genome shotgun (WGS) entry which is preliminary data.</text>
</comment>
<organism evidence="2 3">
    <name type="scientific">Yinghuangia soli</name>
    <dbReference type="NCBI Taxonomy" id="2908204"/>
    <lineage>
        <taxon>Bacteria</taxon>
        <taxon>Bacillati</taxon>
        <taxon>Actinomycetota</taxon>
        <taxon>Actinomycetes</taxon>
        <taxon>Kitasatosporales</taxon>
        <taxon>Streptomycetaceae</taxon>
        <taxon>Yinghuangia</taxon>
    </lineage>
</organism>
<reference evidence="2" key="1">
    <citation type="submission" date="2022-01" db="EMBL/GenBank/DDBJ databases">
        <title>Genome-Based Taxonomic Classification of the Phylum Actinobacteria.</title>
        <authorList>
            <person name="Gao Y."/>
        </authorList>
    </citation>
    <scope>NUCLEOTIDE SEQUENCE</scope>
    <source>
        <strain evidence="2">KLBMP 8922</strain>
    </source>
</reference>
<dbReference type="EMBL" id="JAKFHA010000018">
    <property type="protein sequence ID" value="MCF2530770.1"/>
    <property type="molecule type" value="Genomic_DNA"/>
</dbReference>
<gene>
    <name evidence="2" type="ORF">LZ495_26625</name>
</gene>
<accession>A0AA41Q3B5</accession>
<evidence type="ECO:0000313" key="2">
    <source>
        <dbReference type="EMBL" id="MCF2530770.1"/>
    </source>
</evidence>
<keyword evidence="1" id="KW-1133">Transmembrane helix</keyword>
<dbReference type="RefSeq" id="WP_235055429.1">
    <property type="nucleotide sequence ID" value="NZ_JAKFHA010000018.1"/>
</dbReference>
<protein>
    <submittedName>
        <fullName evidence="2">Uncharacterized protein</fullName>
    </submittedName>
</protein>
<evidence type="ECO:0000313" key="3">
    <source>
        <dbReference type="Proteomes" id="UP001165378"/>
    </source>
</evidence>
<keyword evidence="3" id="KW-1185">Reference proteome</keyword>
<keyword evidence="1" id="KW-0472">Membrane</keyword>
<feature type="transmembrane region" description="Helical" evidence="1">
    <location>
        <begin position="35"/>
        <end position="55"/>
    </location>
</feature>
<dbReference type="AlphaFoldDB" id="A0AA41Q3B5"/>
<dbReference type="Proteomes" id="UP001165378">
    <property type="component" value="Unassembled WGS sequence"/>
</dbReference>
<keyword evidence="1" id="KW-0812">Transmembrane</keyword>